<evidence type="ECO:0000256" key="1">
    <source>
        <dbReference type="ARBA" id="ARBA00004496"/>
    </source>
</evidence>
<dbReference type="PANTHER" id="PTHR45526">
    <property type="entry name" value="TRANSCRIPTIONAL REGULATORY PROTEIN DPIA"/>
    <property type="match status" value="1"/>
</dbReference>
<keyword evidence="6" id="KW-0238">DNA-binding</keyword>
<feature type="domain" description="Response regulatory" evidence="10">
    <location>
        <begin position="3"/>
        <end position="119"/>
    </location>
</feature>
<dbReference type="InterPro" id="IPR051271">
    <property type="entry name" value="2C-system_Tx_regulators"/>
</dbReference>
<keyword evidence="12" id="KW-1185">Reference proteome</keyword>
<dbReference type="RefSeq" id="WP_026680084.1">
    <property type="nucleotide sequence ID" value="NZ_CP115959.1"/>
</dbReference>
<evidence type="ECO:0000256" key="7">
    <source>
        <dbReference type="ARBA" id="ARBA00023159"/>
    </source>
</evidence>
<keyword evidence="8" id="KW-0804">Transcription</keyword>
<sequence length="221" mass="25207">MIRVIIAEDDYRIANIHEKFLETISGIEVVGKALNGEQTLDMVSKTATDLILLDIYMPDMLGSDIMLEIRHRNPNIDFIMISAATETKIVGNVIRNGIFDYIIKPVKMERFIETIKRYKNMKQQLAAKNEVDQSFLDDYFGQKLSTREPTPKGIDPLTLEKVEGILHQVNTGITAEKMGSKVGASRTTARRYLEYLISINKVTAELEYGIVGRPERRYHLK</sequence>
<dbReference type="Gene3D" id="3.40.50.2300">
    <property type="match status" value="1"/>
</dbReference>
<dbReference type="PROSITE" id="PS50110">
    <property type="entry name" value="RESPONSE_REGULATORY"/>
    <property type="match status" value="1"/>
</dbReference>
<reference evidence="11" key="1">
    <citation type="submission" date="2021-04" db="EMBL/GenBank/DDBJ databases">
        <title>Isolation and polyphasic classification of algal microorganism.</title>
        <authorList>
            <person name="Wang S."/>
        </authorList>
    </citation>
    <scope>NUCLEOTIDE SEQUENCE</scope>
    <source>
        <strain evidence="11">720a</strain>
    </source>
</reference>
<accession>A0A941DZ75</accession>
<dbReference type="Pfam" id="PF20714">
    <property type="entry name" value="HTH_64"/>
    <property type="match status" value="1"/>
</dbReference>
<comment type="caution">
    <text evidence="11">The sequence shown here is derived from an EMBL/GenBank/DDBJ whole genome shotgun (WGS) entry which is preliminary data.</text>
</comment>
<proteinExistence type="predicted"/>
<keyword evidence="5" id="KW-0805">Transcription regulation</keyword>
<dbReference type="Pfam" id="PF00072">
    <property type="entry name" value="Response_reg"/>
    <property type="match status" value="1"/>
</dbReference>
<evidence type="ECO:0000313" key="11">
    <source>
        <dbReference type="EMBL" id="MBR7796873.1"/>
    </source>
</evidence>
<comment type="subcellular location">
    <subcellularLocation>
        <location evidence="1">Cytoplasm</location>
    </subcellularLocation>
</comment>
<evidence type="ECO:0000256" key="9">
    <source>
        <dbReference type="PROSITE-ProRule" id="PRU00169"/>
    </source>
</evidence>
<dbReference type="GO" id="GO:0000156">
    <property type="term" value="F:phosphorelay response regulator activity"/>
    <property type="evidence" value="ECO:0007669"/>
    <property type="project" value="TreeGrafter"/>
</dbReference>
<gene>
    <name evidence="11" type="ORF">KCX74_12555</name>
</gene>
<keyword evidence="3 9" id="KW-0597">Phosphoprotein</keyword>
<dbReference type="InterPro" id="IPR001789">
    <property type="entry name" value="Sig_transdc_resp-reg_receiver"/>
</dbReference>
<dbReference type="PANTHER" id="PTHR45526:SF6">
    <property type="entry name" value="TRANSCRIPTIONAL REGULATORY PROTEIN CITT"/>
    <property type="match status" value="1"/>
</dbReference>
<dbReference type="GO" id="GO:0005737">
    <property type="term" value="C:cytoplasm"/>
    <property type="evidence" value="ECO:0007669"/>
    <property type="project" value="UniProtKB-SubCell"/>
</dbReference>
<dbReference type="SUPFAM" id="SSF52172">
    <property type="entry name" value="CheY-like"/>
    <property type="match status" value="1"/>
</dbReference>
<feature type="modified residue" description="4-aspartylphosphate" evidence="9">
    <location>
        <position position="54"/>
    </location>
</feature>
<dbReference type="InterPro" id="IPR011006">
    <property type="entry name" value="CheY-like_superfamily"/>
</dbReference>
<evidence type="ECO:0000256" key="2">
    <source>
        <dbReference type="ARBA" id="ARBA00022490"/>
    </source>
</evidence>
<organism evidence="11 12">
    <name type="scientific">Virgibacillus salarius</name>
    <dbReference type="NCBI Taxonomy" id="447199"/>
    <lineage>
        <taxon>Bacteria</taxon>
        <taxon>Bacillati</taxon>
        <taxon>Bacillota</taxon>
        <taxon>Bacilli</taxon>
        <taxon>Bacillales</taxon>
        <taxon>Bacillaceae</taxon>
        <taxon>Virgibacillus</taxon>
    </lineage>
</organism>
<evidence type="ECO:0000313" key="12">
    <source>
        <dbReference type="Proteomes" id="UP000675284"/>
    </source>
</evidence>
<dbReference type="PIRSF" id="PIRSF006171">
    <property type="entry name" value="RR_citrat_malat"/>
    <property type="match status" value="1"/>
</dbReference>
<dbReference type="GO" id="GO:0003700">
    <property type="term" value="F:DNA-binding transcription factor activity"/>
    <property type="evidence" value="ECO:0007669"/>
    <property type="project" value="InterPro"/>
</dbReference>
<evidence type="ECO:0000256" key="4">
    <source>
        <dbReference type="ARBA" id="ARBA00023012"/>
    </source>
</evidence>
<evidence type="ECO:0000256" key="3">
    <source>
        <dbReference type="ARBA" id="ARBA00022553"/>
    </source>
</evidence>
<dbReference type="InterPro" id="IPR024187">
    <property type="entry name" value="Sig_transdc_resp-reg_cit/mal"/>
</dbReference>
<name>A0A941DZ75_9BACI</name>
<dbReference type="GO" id="GO:0003677">
    <property type="term" value="F:DNA binding"/>
    <property type="evidence" value="ECO:0007669"/>
    <property type="project" value="UniProtKB-KW"/>
</dbReference>
<evidence type="ECO:0000256" key="5">
    <source>
        <dbReference type="ARBA" id="ARBA00023015"/>
    </source>
</evidence>
<dbReference type="InterPro" id="IPR048714">
    <property type="entry name" value="DpiA-like_HTH"/>
</dbReference>
<evidence type="ECO:0000259" key="10">
    <source>
        <dbReference type="PROSITE" id="PS50110"/>
    </source>
</evidence>
<keyword evidence="4" id="KW-0902">Two-component regulatory system</keyword>
<evidence type="ECO:0000256" key="6">
    <source>
        <dbReference type="ARBA" id="ARBA00023125"/>
    </source>
</evidence>
<keyword evidence="2" id="KW-0963">Cytoplasm</keyword>
<evidence type="ECO:0000256" key="8">
    <source>
        <dbReference type="ARBA" id="ARBA00023163"/>
    </source>
</evidence>
<dbReference type="EMBL" id="JAGSOT010000036">
    <property type="protein sequence ID" value="MBR7796873.1"/>
    <property type="molecule type" value="Genomic_DNA"/>
</dbReference>
<protein>
    <submittedName>
        <fullName evidence="11">Response regulator</fullName>
    </submittedName>
</protein>
<keyword evidence="7" id="KW-0010">Activator</keyword>
<dbReference type="AlphaFoldDB" id="A0A941DZ75"/>
<dbReference type="SMART" id="SM00448">
    <property type="entry name" value="REC"/>
    <property type="match status" value="1"/>
</dbReference>
<dbReference type="Proteomes" id="UP000675284">
    <property type="component" value="Unassembled WGS sequence"/>
</dbReference>